<dbReference type="Proteomes" id="UP000260721">
    <property type="component" value="Unassembled WGS sequence"/>
</dbReference>
<dbReference type="Pfam" id="PF01381">
    <property type="entry name" value="HTH_3"/>
    <property type="match status" value="1"/>
</dbReference>
<reference evidence="2 3" key="1">
    <citation type="submission" date="2018-08" db="EMBL/GenBank/DDBJ databases">
        <title>A genome reference for cultivated species of the human gut microbiota.</title>
        <authorList>
            <person name="Zou Y."/>
            <person name="Xue W."/>
            <person name="Luo G."/>
        </authorList>
    </citation>
    <scope>NUCLEOTIDE SEQUENCE [LARGE SCALE GENOMIC DNA]</scope>
    <source>
        <strain evidence="2 3">TF08-11</strain>
    </source>
</reference>
<dbReference type="GO" id="GO:0003677">
    <property type="term" value="F:DNA binding"/>
    <property type="evidence" value="ECO:0007669"/>
    <property type="project" value="InterPro"/>
</dbReference>
<gene>
    <name evidence="2" type="ORF">DXC78_06750</name>
</gene>
<sequence>MNKIAKVNHPVVKNIVRVINDKGFKQNAIAENAGMTPQALCDVIGDRRILKINEIVRLAAALGVDISELFKTD</sequence>
<comment type="caution">
    <text evidence="2">The sequence shown here is derived from an EMBL/GenBank/DDBJ whole genome shotgun (WGS) entry which is preliminary data.</text>
</comment>
<dbReference type="InterPro" id="IPR010982">
    <property type="entry name" value="Lambda_DNA-bd_dom_sf"/>
</dbReference>
<dbReference type="SUPFAM" id="SSF47413">
    <property type="entry name" value="lambda repressor-like DNA-binding domains"/>
    <property type="match status" value="1"/>
</dbReference>
<dbReference type="SMART" id="SM00530">
    <property type="entry name" value="HTH_XRE"/>
    <property type="match status" value="1"/>
</dbReference>
<evidence type="ECO:0000313" key="2">
    <source>
        <dbReference type="EMBL" id="RGD76382.1"/>
    </source>
</evidence>
<dbReference type="Gene3D" id="1.10.260.40">
    <property type="entry name" value="lambda repressor-like DNA-binding domains"/>
    <property type="match status" value="1"/>
</dbReference>
<dbReference type="PROSITE" id="PS50943">
    <property type="entry name" value="HTH_CROC1"/>
    <property type="match status" value="1"/>
</dbReference>
<dbReference type="RefSeq" id="WP_117446320.1">
    <property type="nucleotide sequence ID" value="NZ_QUSK01000013.1"/>
</dbReference>
<feature type="domain" description="HTH cro/C1-type" evidence="1">
    <location>
        <begin position="15"/>
        <end position="69"/>
    </location>
</feature>
<protein>
    <submittedName>
        <fullName evidence="2">XRE family transcriptional regulator</fullName>
    </submittedName>
</protein>
<name>A0A3E3E4K3_9FIRM</name>
<dbReference type="AlphaFoldDB" id="A0A3E3E4K3"/>
<proteinExistence type="predicted"/>
<dbReference type="CDD" id="cd00093">
    <property type="entry name" value="HTH_XRE"/>
    <property type="match status" value="1"/>
</dbReference>
<dbReference type="InterPro" id="IPR001387">
    <property type="entry name" value="Cro/C1-type_HTH"/>
</dbReference>
<organism evidence="2 3">
    <name type="scientific">Faecalicoccus pleomorphus</name>
    <dbReference type="NCBI Taxonomy" id="1323"/>
    <lineage>
        <taxon>Bacteria</taxon>
        <taxon>Bacillati</taxon>
        <taxon>Bacillota</taxon>
        <taxon>Erysipelotrichia</taxon>
        <taxon>Erysipelotrichales</taxon>
        <taxon>Erysipelotrichaceae</taxon>
        <taxon>Faecalicoccus</taxon>
    </lineage>
</organism>
<accession>A0A3E3E4K3</accession>
<dbReference type="EMBL" id="QUSK01000013">
    <property type="protein sequence ID" value="RGD76382.1"/>
    <property type="molecule type" value="Genomic_DNA"/>
</dbReference>
<evidence type="ECO:0000313" key="3">
    <source>
        <dbReference type="Proteomes" id="UP000260721"/>
    </source>
</evidence>
<evidence type="ECO:0000259" key="1">
    <source>
        <dbReference type="PROSITE" id="PS50943"/>
    </source>
</evidence>